<evidence type="ECO:0000313" key="5">
    <source>
        <dbReference type="Proteomes" id="UP000324241"/>
    </source>
</evidence>
<sequence>MDQKGRELEEAPAPAVVVHMDEAAAEQYEGRAKDPGIGDKNDTRDEMDISGNPSSLSGRTFRVLVDDSSIEFGEFVRTSEEKGMKWRWKIIDDVQAVAALFNSYPDATM</sequence>
<dbReference type="EMBL" id="SOSA01000538">
    <property type="protein sequence ID" value="THC90281.1"/>
    <property type="molecule type" value="Genomic_DNA"/>
</dbReference>
<proteinExistence type="predicted"/>
<dbReference type="Proteomes" id="UP000324241">
    <property type="component" value="Unassembled WGS sequence"/>
</dbReference>
<evidence type="ECO:0000313" key="2">
    <source>
        <dbReference type="EMBL" id="KAA8650763.1"/>
    </source>
</evidence>
<dbReference type="EMBL" id="QUQM01000001">
    <property type="protein sequence ID" value="KAA8650763.1"/>
    <property type="molecule type" value="Genomic_DNA"/>
</dbReference>
<dbReference type="AlphaFoldDB" id="A0A4S3JB70"/>
<accession>A0A4S3JB70</accession>
<feature type="compositionally biased region" description="Basic and acidic residues" evidence="1">
    <location>
        <begin position="28"/>
        <end position="47"/>
    </location>
</feature>
<dbReference type="VEuPathDB" id="FungiDB:EYZ11_010257"/>
<dbReference type="GeneID" id="54326154"/>
<reference evidence="2 5" key="2">
    <citation type="submission" date="2019-08" db="EMBL/GenBank/DDBJ databases">
        <title>The genome sequence of a newly discovered highly antifungal drug resistant Aspergillus species, Aspergillus tanneri NIH 1004.</title>
        <authorList>
            <person name="Mounaud S."/>
            <person name="Singh I."/>
            <person name="Joardar V."/>
            <person name="Pakala S."/>
            <person name="Pakala S."/>
            <person name="Venepally P."/>
            <person name="Chung J.K."/>
            <person name="Losada L."/>
            <person name="Nierman W.C."/>
        </authorList>
    </citation>
    <scope>NUCLEOTIDE SEQUENCE [LARGE SCALE GENOMIC DNA]</scope>
    <source>
        <strain evidence="2 5">NIH1004</strain>
    </source>
</reference>
<keyword evidence="4" id="KW-1185">Reference proteome</keyword>
<name>A0A4S3JB70_9EURO</name>
<evidence type="ECO:0000256" key="1">
    <source>
        <dbReference type="SAM" id="MobiDB-lite"/>
    </source>
</evidence>
<organism evidence="3 4">
    <name type="scientific">Aspergillus tanneri</name>
    <dbReference type="NCBI Taxonomy" id="1220188"/>
    <lineage>
        <taxon>Eukaryota</taxon>
        <taxon>Fungi</taxon>
        <taxon>Dikarya</taxon>
        <taxon>Ascomycota</taxon>
        <taxon>Pezizomycotina</taxon>
        <taxon>Eurotiomycetes</taxon>
        <taxon>Eurotiomycetidae</taxon>
        <taxon>Eurotiales</taxon>
        <taxon>Aspergillaceae</taxon>
        <taxon>Aspergillus</taxon>
        <taxon>Aspergillus subgen. Circumdati</taxon>
    </lineage>
</organism>
<dbReference type="Proteomes" id="UP000308092">
    <property type="component" value="Unassembled WGS sequence"/>
</dbReference>
<comment type="caution">
    <text evidence="3">The sequence shown here is derived from an EMBL/GenBank/DDBJ whole genome shotgun (WGS) entry which is preliminary data.</text>
</comment>
<dbReference type="RefSeq" id="XP_033430124.1">
    <property type="nucleotide sequence ID" value="XM_033568129.1"/>
</dbReference>
<feature type="region of interest" description="Disordered" evidence="1">
    <location>
        <begin position="27"/>
        <end position="54"/>
    </location>
</feature>
<evidence type="ECO:0000313" key="4">
    <source>
        <dbReference type="Proteomes" id="UP000308092"/>
    </source>
</evidence>
<evidence type="ECO:0000313" key="3">
    <source>
        <dbReference type="EMBL" id="THC90281.1"/>
    </source>
</evidence>
<protein>
    <submittedName>
        <fullName evidence="3">Uncharacterized protein</fullName>
    </submittedName>
</protein>
<gene>
    <name evidence="2" type="ORF">ATNIH1004_003452</name>
    <name evidence="3" type="ORF">EYZ11_010257</name>
</gene>
<reference evidence="3 4" key="1">
    <citation type="submission" date="2019-03" db="EMBL/GenBank/DDBJ databases">
        <title>The genome sequence of a newly discovered highly antifungal drug resistant Aspergillus species, Aspergillus tanneri NIH 1004.</title>
        <authorList>
            <person name="Mounaud S."/>
            <person name="Singh I."/>
            <person name="Joardar V."/>
            <person name="Pakala S."/>
            <person name="Pakala S."/>
            <person name="Venepally P."/>
            <person name="Hoover J."/>
            <person name="Nierman W."/>
            <person name="Chung J."/>
            <person name="Losada L."/>
        </authorList>
    </citation>
    <scope>NUCLEOTIDE SEQUENCE [LARGE SCALE GENOMIC DNA]</scope>
    <source>
        <strain evidence="3 4">NIH1004</strain>
    </source>
</reference>